<accession>A0A9P5XI47</accession>
<evidence type="ECO:0000313" key="3">
    <source>
        <dbReference type="Proteomes" id="UP000807342"/>
    </source>
</evidence>
<protein>
    <submittedName>
        <fullName evidence="2">Uncharacterized protein</fullName>
    </submittedName>
</protein>
<organism evidence="2 3">
    <name type="scientific">Macrolepiota fuliginosa MF-IS2</name>
    <dbReference type="NCBI Taxonomy" id="1400762"/>
    <lineage>
        <taxon>Eukaryota</taxon>
        <taxon>Fungi</taxon>
        <taxon>Dikarya</taxon>
        <taxon>Basidiomycota</taxon>
        <taxon>Agaricomycotina</taxon>
        <taxon>Agaricomycetes</taxon>
        <taxon>Agaricomycetidae</taxon>
        <taxon>Agaricales</taxon>
        <taxon>Agaricineae</taxon>
        <taxon>Agaricaceae</taxon>
        <taxon>Macrolepiota</taxon>
    </lineage>
</organism>
<comment type="caution">
    <text evidence="2">The sequence shown here is derived from an EMBL/GenBank/DDBJ whole genome shotgun (WGS) entry which is preliminary data.</text>
</comment>
<sequence length="167" mass="18655">MNFFHPPAVAWSARLVTNSLELLLLLIGLYRSLKDSRYHFQKGQMRMRQIAPVLYVFYRDGTMFYIPVFGLSAFGFIASFDAHINAQLQACANWEAWLAIAYYICGTRLILNIRSAGMKFTTSMITQHISSLVFDRGSSVESDDECPDHPKTVLGIGQGHGAGLVTA</sequence>
<keyword evidence="3" id="KW-1185">Reference proteome</keyword>
<feature type="transmembrane region" description="Helical" evidence="1">
    <location>
        <begin position="12"/>
        <end position="33"/>
    </location>
</feature>
<evidence type="ECO:0000256" key="1">
    <source>
        <dbReference type="SAM" id="Phobius"/>
    </source>
</evidence>
<keyword evidence="1" id="KW-0812">Transmembrane</keyword>
<feature type="transmembrane region" description="Helical" evidence="1">
    <location>
        <begin position="92"/>
        <end position="111"/>
    </location>
</feature>
<reference evidence="2" key="1">
    <citation type="submission" date="2020-11" db="EMBL/GenBank/DDBJ databases">
        <authorList>
            <consortium name="DOE Joint Genome Institute"/>
            <person name="Ahrendt S."/>
            <person name="Riley R."/>
            <person name="Andreopoulos W."/>
            <person name="Labutti K."/>
            <person name="Pangilinan J."/>
            <person name="Ruiz-Duenas F.J."/>
            <person name="Barrasa J.M."/>
            <person name="Sanchez-Garcia M."/>
            <person name="Camarero S."/>
            <person name="Miyauchi S."/>
            <person name="Serrano A."/>
            <person name="Linde D."/>
            <person name="Babiker R."/>
            <person name="Drula E."/>
            <person name="Ayuso-Fernandez I."/>
            <person name="Pacheco R."/>
            <person name="Padilla G."/>
            <person name="Ferreira P."/>
            <person name="Barriuso J."/>
            <person name="Kellner H."/>
            <person name="Castanera R."/>
            <person name="Alfaro M."/>
            <person name="Ramirez L."/>
            <person name="Pisabarro A.G."/>
            <person name="Kuo A."/>
            <person name="Tritt A."/>
            <person name="Lipzen A."/>
            <person name="He G."/>
            <person name="Yan M."/>
            <person name="Ng V."/>
            <person name="Cullen D."/>
            <person name="Martin F."/>
            <person name="Rosso M.-N."/>
            <person name="Henrissat B."/>
            <person name="Hibbett D."/>
            <person name="Martinez A.T."/>
            <person name="Grigoriev I.V."/>
        </authorList>
    </citation>
    <scope>NUCLEOTIDE SEQUENCE</scope>
    <source>
        <strain evidence="2">MF-IS2</strain>
    </source>
</reference>
<evidence type="ECO:0000313" key="2">
    <source>
        <dbReference type="EMBL" id="KAF9451847.1"/>
    </source>
</evidence>
<dbReference type="OrthoDB" id="2952413at2759"/>
<keyword evidence="1" id="KW-0472">Membrane</keyword>
<proteinExistence type="predicted"/>
<dbReference type="Proteomes" id="UP000807342">
    <property type="component" value="Unassembled WGS sequence"/>
</dbReference>
<dbReference type="EMBL" id="MU151079">
    <property type="protein sequence ID" value="KAF9451847.1"/>
    <property type="molecule type" value="Genomic_DNA"/>
</dbReference>
<feature type="transmembrane region" description="Helical" evidence="1">
    <location>
        <begin position="54"/>
        <end position="80"/>
    </location>
</feature>
<dbReference type="AlphaFoldDB" id="A0A9P5XI47"/>
<gene>
    <name evidence="2" type="ORF">P691DRAFT_806506</name>
</gene>
<name>A0A9P5XI47_9AGAR</name>
<keyword evidence="1" id="KW-1133">Transmembrane helix</keyword>